<protein>
    <recommendedName>
        <fullName evidence="3">Ligand-binding SRPBCC domain-containing protein</fullName>
    </recommendedName>
</protein>
<dbReference type="SUPFAM" id="SSF55961">
    <property type="entry name" value="Bet v1-like"/>
    <property type="match status" value="1"/>
</dbReference>
<proteinExistence type="predicted"/>
<dbReference type="OrthoDB" id="9801773at2"/>
<dbReference type="CDD" id="cd07820">
    <property type="entry name" value="SRPBCC_3"/>
    <property type="match status" value="1"/>
</dbReference>
<dbReference type="EMBL" id="FQZI01000004">
    <property type="protein sequence ID" value="SHJ02993.1"/>
    <property type="molecule type" value="Genomic_DNA"/>
</dbReference>
<keyword evidence="2" id="KW-1185">Reference proteome</keyword>
<sequence>MTNLHFETITNTEVELIFNLSRNIDAHLDSLHKTKEKAISGKTHGLIELGEKVTWEGKHFGLYLTHESTITQMSKFESFTDEMTKGCFKSFIHHHRFIPQNTSTLMIDDIYYETPFGILGKFFDKLVLKRHLKKMILERNKYLKQQAEKTKRL</sequence>
<dbReference type="STRING" id="415425.SAMN05444363_2425"/>
<dbReference type="Proteomes" id="UP000184488">
    <property type="component" value="Unassembled WGS sequence"/>
</dbReference>
<evidence type="ECO:0008006" key="3">
    <source>
        <dbReference type="Google" id="ProtNLM"/>
    </source>
</evidence>
<dbReference type="AlphaFoldDB" id="A0A1M6FZ55"/>
<dbReference type="InterPro" id="IPR023393">
    <property type="entry name" value="START-like_dom_sf"/>
</dbReference>
<dbReference type="Gene3D" id="3.30.530.20">
    <property type="match status" value="1"/>
</dbReference>
<organism evidence="1 2">
    <name type="scientific">Flavobacterium terrae</name>
    <dbReference type="NCBI Taxonomy" id="415425"/>
    <lineage>
        <taxon>Bacteria</taxon>
        <taxon>Pseudomonadati</taxon>
        <taxon>Bacteroidota</taxon>
        <taxon>Flavobacteriia</taxon>
        <taxon>Flavobacteriales</taxon>
        <taxon>Flavobacteriaceae</taxon>
        <taxon>Flavobacterium</taxon>
    </lineage>
</organism>
<reference evidence="2" key="1">
    <citation type="submission" date="2016-11" db="EMBL/GenBank/DDBJ databases">
        <authorList>
            <person name="Varghese N."/>
            <person name="Submissions S."/>
        </authorList>
    </citation>
    <scope>NUCLEOTIDE SEQUENCE [LARGE SCALE GENOMIC DNA]</scope>
    <source>
        <strain evidence="2">DSM 18829</strain>
    </source>
</reference>
<name>A0A1M6FZ55_9FLAO</name>
<dbReference type="RefSeq" id="WP_073311822.1">
    <property type="nucleotide sequence ID" value="NZ_FQZI01000004.1"/>
</dbReference>
<evidence type="ECO:0000313" key="1">
    <source>
        <dbReference type="EMBL" id="SHJ02993.1"/>
    </source>
</evidence>
<evidence type="ECO:0000313" key="2">
    <source>
        <dbReference type="Proteomes" id="UP000184488"/>
    </source>
</evidence>
<accession>A0A1M6FZ55</accession>
<gene>
    <name evidence="1" type="ORF">SAMN05444363_2425</name>
</gene>